<dbReference type="InterPro" id="IPR011711">
    <property type="entry name" value="GntR_C"/>
</dbReference>
<dbReference type="Gene3D" id="1.10.10.10">
    <property type="entry name" value="Winged helix-like DNA-binding domain superfamily/Winged helix DNA-binding domain"/>
    <property type="match status" value="1"/>
</dbReference>
<comment type="caution">
    <text evidence="6">The sequence shown here is derived from an EMBL/GenBank/DDBJ whole genome shotgun (WGS) entry which is preliminary data.</text>
</comment>
<evidence type="ECO:0000259" key="5">
    <source>
        <dbReference type="PROSITE" id="PS50949"/>
    </source>
</evidence>
<keyword evidence="3" id="KW-0804">Transcription</keyword>
<keyword evidence="2" id="KW-0238">DNA-binding</keyword>
<organism evidence="6 7">
    <name type="scientific">Phytoactinopolyspora alkaliphila</name>
    <dbReference type="NCBI Taxonomy" id="1783498"/>
    <lineage>
        <taxon>Bacteria</taxon>
        <taxon>Bacillati</taxon>
        <taxon>Actinomycetota</taxon>
        <taxon>Actinomycetes</taxon>
        <taxon>Jiangellales</taxon>
        <taxon>Jiangellaceae</taxon>
        <taxon>Phytoactinopolyspora</taxon>
    </lineage>
</organism>
<name>A0A6N9YKT3_9ACTN</name>
<evidence type="ECO:0000256" key="3">
    <source>
        <dbReference type="ARBA" id="ARBA00023163"/>
    </source>
</evidence>
<evidence type="ECO:0000256" key="2">
    <source>
        <dbReference type="ARBA" id="ARBA00023125"/>
    </source>
</evidence>
<dbReference type="GO" id="GO:0003700">
    <property type="term" value="F:DNA-binding transcription factor activity"/>
    <property type="evidence" value="ECO:0007669"/>
    <property type="project" value="InterPro"/>
</dbReference>
<dbReference type="SUPFAM" id="SSF48008">
    <property type="entry name" value="GntR ligand-binding domain-like"/>
    <property type="match status" value="1"/>
</dbReference>
<dbReference type="SMART" id="SM00345">
    <property type="entry name" value="HTH_GNTR"/>
    <property type="match status" value="1"/>
</dbReference>
<feature type="domain" description="HTH gntR-type" evidence="5">
    <location>
        <begin position="1"/>
        <end position="54"/>
    </location>
</feature>
<evidence type="ECO:0000313" key="7">
    <source>
        <dbReference type="Proteomes" id="UP000469185"/>
    </source>
</evidence>
<sequence length="207" mass="22583">MIDGTLPPGTRLRDQDIAEQLDVSRMPVREAVRRLSDEGLVVAEASRWTKVAPIDFDAASRIYPIIQSLECLALDLSSSSIGPAHIATLKEANAELEQALSGGDPLAASAADDRFHQVILDAAANRELKAIVVDMKMRVHRVEVGYFGGTITSGESCRQHAEMIEALERHDLSTARAALEANWSGSIERAQQRRSHGDGLHTHERNA</sequence>
<dbReference type="EMBL" id="JAAGOB010000004">
    <property type="protein sequence ID" value="NED95603.1"/>
    <property type="molecule type" value="Genomic_DNA"/>
</dbReference>
<dbReference type="InterPro" id="IPR008920">
    <property type="entry name" value="TF_FadR/GntR_C"/>
</dbReference>
<protein>
    <submittedName>
        <fullName evidence="6">GntR family transcriptional regulator</fullName>
    </submittedName>
</protein>
<dbReference type="PROSITE" id="PS50949">
    <property type="entry name" value="HTH_GNTR"/>
    <property type="match status" value="1"/>
</dbReference>
<dbReference type="Pfam" id="PF07729">
    <property type="entry name" value="FCD"/>
    <property type="match status" value="1"/>
</dbReference>
<dbReference type="InterPro" id="IPR036388">
    <property type="entry name" value="WH-like_DNA-bd_sf"/>
</dbReference>
<feature type="compositionally biased region" description="Basic and acidic residues" evidence="4">
    <location>
        <begin position="195"/>
        <end position="207"/>
    </location>
</feature>
<dbReference type="Pfam" id="PF00392">
    <property type="entry name" value="GntR"/>
    <property type="match status" value="1"/>
</dbReference>
<dbReference type="InterPro" id="IPR036390">
    <property type="entry name" value="WH_DNA-bd_sf"/>
</dbReference>
<dbReference type="PRINTS" id="PR00035">
    <property type="entry name" value="HTHGNTR"/>
</dbReference>
<proteinExistence type="predicted"/>
<reference evidence="6 7" key="1">
    <citation type="submission" date="2020-02" db="EMBL/GenBank/DDBJ databases">
        <authorList>
            <person name="Li X.-J."/>
            <person name="Feng X.-M."/>
        </authorList>
    </citation>
    <scope>NUCLEOTIDE SEQUENCE [LARGE SCALE GENOMIC DNA]</scope>
    <source>
        <strain evidence="6 7">CGMCC 4.7225</strain>
    </source>
</reference>
<evidence type="ECO:0000313" key="6">
    <source>
        <dbReference type="EMBL" id="NED95603.1"/>
    </source>
</evidence>
<accession>A0A6N9YKT3</accession>
<dbReference type="SMART" id="SM00895">
    <property type="entry name" value="FCD"/>
    <property type="match status" value="1"/>
</dbReference>
<dbReference type="Gene3D" id="1.20.120.530">
    <property type="entry name" value="GntR ligand-binding domain-like"/>
    <property type="match status" value="1"/>
</dbReference>
<dbReference type="PANTHER" id="PTHR43537">
    <property type="entry name" value="TRANSCRIPTIONAL REGULATOR, GNTR FAMILY"/>
    <property type="match status" value="1"/>
</dbReference>
<evidence type="ECO:0000256" key="1">
    <source>
        <dbReference type="ARBA" id="ARBA00023015"/>
    </source>
</evidence>
<dbReference type="AlphaFoldDB" id="A0A6N9YKT3"/>
<keyword evidence="7" id="KW-1185">Reference proteome</keyword>
<dbReference type="Proteomes" id="UP000469185">
    <property type="component" value="Unassembled WGS sequence"/>
</dbReference>
<dbReference type="GO" id="GO:0003677">
    <property type="term" value="F:DNA binding"/>
    <property type="evidence" value="ECO:0007669"/>
    <property type="project" value="UniProtKB-KW"/>
</dbReference>
<feature type="region of interest" description="Disordered" evidence="4">
    <location>
        <begin position="185"/>
        <end position="207"/>
    </location>
</feature>
<keyword evidence="1" id="KW-0805">Transcription regulation</keyword>
<evidence type="ECO:0000256" key="4">
    <source>
        <dbReference type="SAM" id="MobiDB-lite"/>
    </source>
</evidence>
<dbReference type="SUPFAM" id="SSF46785">
    <property type="entry name" value="Winged helix' DNA-binding domain"/>
    <property type="match status" value="1"/>
</dbReference>
<dbReference type="PANTHER" id="PTHR43537:SF24">
    <property type="entry name" value="GLUCONATE OPERON TRANSCRIPTIONAL REPRESSOR"/>
    <property type="match status" value="1"/>
</dbReference>
<gene>
    <name evidence="6" type="ORF">G1H11_09790</name>
</gene>
<dbReference type="InterPro" id="IPR000524">
    <property type="entry name" value="Tscrpt_reg_HTH_GntR"/>
</dbReference>